<evidence type="ECO:0000313" key="2">
    <source>
        <dbReference type="EMBL" id="KAF8778322.1"/>
    </source>
</evidence>
<proteinExistence type="predicted"/>
<keyword evidence="1" id="KW-0812">Transmembrane</keyword>
<evidence type="ECO:0000256" key="1">
    <source>
        <dbReference type="SAM" id="Phobius"/>
    </source>
</evidence>
<accession>A0A8T0EQY1</accession>
<feature type="transmembrane region" description="Helical" evidence="1">
    <location>
        <begin position="267"/>
        <end position="286"/>
    </location>
</feature>
<evidence type="ECO:0000313" key="3">
    <source>
        <dbReference type="Proteomes" id="UP000807504"/>
    </source>
</evidence>
<feature type="transmembrane region" description="Helical" evidence="1">
    <location>
        <begin position="159"/>
        <end position="182"/>
    </location>
</feature>
<keyword evidence="1" id="KW-0472">Membrane</keyword>
<feature type="transmembrane region" description="Helical" evidence="1">
    <location>
        <begin position="197"/>
        <end position="218"/>
    </location>
</feature>
<keyword evidence="3" id="KW-1185">Reference proteome</keyword>
<sequence length="296" mass="34188">MVSLCIILFINRFCLCLKINRLKNIPKLLSKFEATREGSNLKIKIFAYLFVACQILIIICKGFTKLPFMDMVEHFFGLHSHYPLVNDIINTLHEFSVFLFCVLPTFMFTFFYINVCSDLKHVIKKFQQYISGNAAINYKDSLHDLSSMKSNIELIDEELGFLVLMTIFYNTCIMCLSFYMFFDRKLFRQAYVTFPTLWFFVTSLGSFIGMMASATMVAEASEKISSNAASMPENAGESFSVQQRFIMFAEKGVHLTVWKIAPIKRSFIFGIIGVIFTYTLMFYNLSPVTNENMTYP</sequence>
<reference evidence="2" key="2">
    <citation type="submission" date="2020-06" db="EMBL/GenBank/DDBJ databases">
        <authorList>
            <person name="Sheffer M."/>
        </authorList>
    </citation>
    <scope>NUCLEOTIDE SEQUENCE</scope>
</reference>
<protein>
    <submittedName>
        <fullName evidence="2">Uncharacterized protein</fullName>
    </submittedName>
</protein>
<dbReference type="Proteomes" id="UP000807504">
    <property type="component" value="Unassembled WGS sequence"/>
</dbReference>
<dbReference type="EMBL" id="JABXBU010002072">
    <property type="protein sequence ID" value="KAF8778322.1"/>
    <property type="molecule type" value="Genomic_DNA"/>
</dbReference>
<feature type="transmembrane region" description="Helical" evidence="1">
    <location>
        <begin position="45"/>
        <end position="64"/>
    </location>
</feature>
<dbReference type="AlphaFoldDB" id="A0A8T0EQY1"/>
<name>A0A8T0EQY1_ARGBR</name>
<feature type="transmembrane region" description="Helical" evidence="1">
    <location>
        <begin position="95"/>
        <end position="115"/>
    </location>
</feature>
<gene>
    <name evidence="2" type="ORF">HNY73_015053</name>
</gene>
<comment type="caution">
    <text evidence="2">The sequence shown here is derived from an EMBL/GenBank/DDBJ whole genome shotgun (WGS) entry which is preliminary data.</text>
</comment>
<reference evidence="2" key="1">
    <citation type="journal article" date="2020" name="bioRxiv">
        <title>Chromosome-level reference genome of the European wasp spider Argiope bruennichi: a resource for studies on range expansion and evolutionary adaptation.</title>
        <authorList>
            <person name="Sheffer M.M."/>
            <person name="Hoppe A."/>
            <person name="Krehenwinkel H."/>
            <person name="Uhl G."/>
            <person name="Kuss A.W."/>
            <person name="Jensen L."/>
            <person name="Jensen C."/>
            <person name="Gillespie R.G."/>
            <person name="Hoff K.J."/>
            <person name="Prost S."/>
        </authorList>
    </citation>
    <scope>NUCLEOTIDE SEQUENCE</scope>
</reference>
<organism evidence="2 3">
    <name type="scientific">Argiope bruennichi</name>
    <name type="common">Wasp spider</name>
    <name type="synonym">Aranea bruennichi</name>
    <dbReference type="NCBI Taxonomy" id="94029"/>
    <lineage>
        <taxon>Eukaryota</taxon>
        <taxon>Metazoa</taxon>
        <taxon>Ecdysozoa</taxon>
        <taxon>Arthropoda</taxon>
        <taxon>Chelicerata</taxon>
        <taxon>Arachnida</taxon>
        <taxon>Araneae</taxon>
        <taxon>Araneomorphae</taxon>
        <taxon>Entelegynae</taxon>
        <taxon>Araneoidea</taxon>
        <taxon>Araneidae</taxon>
        <taxon>Argiope</taxon>
    </lineage>
</organism>
<keyword evidence="1" id="KW-1133">Transmembrane helix</keyword>